<dbReference type="RefSeq" id="WP_319981503.1">
    <property type="nucleotide sequence ID" value="NZ_JAXAVU010000018.1"/>
</dbReference>
<evidence type="ECO:0000313" key="1">
    <source>
        <dbReference type="EMBL" id="MDX8149525.1"/>
    </source>
</evidence>
<reference evidence="1 2" key="1">
    <citation type="submission" date="2023-11" db="EMBL/GenBank/DDBJ databases">
        <title>Lentzea sokolovensis, sp. nov., Lentzea kristufkii, sp. nov., and Lentzea miocenensis, sp. nov., rare actinobacteria from Sokolov Coal Basin, Miocene lacustrine sediment, Czech Republic.</title>
        <authorList>
            <person name="Lara A."/>
            <person name="Kotroba L."/>
            <person name="Nouioui I."/>
            <person name="Neumann-Schaal M."/>
            <person name="Mast Y."/>
            <person name="Chronakova A."/>
        </authorList>
    </citation>
    <scope>NUCLEOTIDE SEQUENCE [LARGE SCALE GENOMIC DNA]</scope>
    <source>
        <strain evidence="1 2">BCCO 10_0061</strain>
    </source>
</reference>
<gene>
    <name evidence="1" type="ORF">SK854_45900</name>
</gene>
<comment type="caution">
    <text evidence="1">The sequence shown here is derived from an EMBL/GenBank/DDBJ whole genome shotgun (WGS) entry which is preliminary data.</text>
</comment>
<evidence type="ECO:0000313" key="2">
    <source>
        <dbReference type="Proteomes" id="UP001285352"/>
    </source>
</evidence>
<accession>A0ABU4VF75</accession>
<name>A0ABU4VF75_9PSEU</name>
<sequence length="120" mass="13963">MIQDRQLVSRATRRAFRDAASGVVLRDIDGMWQDEGFAPSGEDNQEQGERRSRFREYEHSVNWADHSHVARALLAFETLLQQLSDDQIVTLQGRLERDSPSNGGSWRWRALRRFRSHLPT</sequence>
<reference evidence="1 2" key="2">
    <citation type="submission" date="2023-11" db="EMBL/GenBank/DDBJ databases">
        <authorList>
            <person name="Lara A.C."/>
            <person name="Chronakova A."/>
        </authorList>
    </citation>
    <scope>NUCLEOTIDE SEQUENCE [LARGE SCALE GENOMIC DNA]</scope>
    <source>
        <strain evidence="1 2">BCCO 10_0061</strain>
    </source>
</reference>
<proteinExistence type="predicted"/>
<dbReference type="EMBL" id="JAXAVU010000018">
    <property type="protein sequence ID" value="MDX8149525.1"/>
    <property type="molecule type" value="Genomic_DNA"/>
</dbReference>
<keyword evidence="2" id="KW-1185">Reference proteome</keyword>
<organism evidence="1 2">
    <name type="scientific">Lentzea sokolovensis</name>
    <dbReference type="NCBI Taxonomy" id="3095429"/>
    <lineage>
        <taxon>Bacteria</taxon>
        <taxon>Bacillati</taxon>
        <taxon>Actinomycetota</taxon>
        <taxon>Actinomycetes</taxon>
        <taxon>Pseudonocardiales</taxon>
        <taxon>Pseudonocardiaceae</taxon>
        <taxon>Lentzea</taxon>
    </lineage>
</organism>
<protein>
    <submittedName>
        <fullName evidence="1">Uncharacterized protein</fullName>
    </submittedName>
</protein>
<dbReference type="Proteomes" id="UP001285352">
    <property type="component" value="Unassembled WGS sequence"/>
</dbReference>